<organism evidence="7 8">
    <name type="scientific">Gossypium laxum</name>
    <dbReference type="NCBI Taxonomy" id="34288"/>
    <lineage>
        <taxon>Eukaryota</taxon>
        <taxon>Viridiplantae</taxon>
        <taxon>Streptophyta</taxon>
        <taxon>Embryophyta</taxon>
        <taxon>Tracheophyta</taxon>
        <taxon>Spermatophyta</taxon>
        <taxon>Magnoliopsida</taxon>
        <taxon>eudicotyledons</taxon>
        <taxon>Gunneridae</taxon>
        <taxon>Pentapetalae</taxon>
        <taxon>rosids</taxon>
        <taxon>malvids</taxon>
        <taxon>Malvales</taxon>
        <taxon>Malvaceae</taxon>
        <taxon>Malvoideae</taxon>
        <taxon>Gossypium</taxon>
    </lineage>
</organism>
<dbReference type="Gene3D" id="3.40.1810.10">
    <property type="entry name" value="Transcription factor, MADS-box"/>
    <property type="match status" value="1"/>
</dbReference>
<dbReference type="SMART" id="SM00432">
    <property type="entry name" value="MADS"/>
    <property type="match status" value="1"/>
</dbReference>
<feature type="domain" description="MADS-box" evidence="6">
    <location>
        <begin position="8"/>
        <end position="48"/>
    </location>
</feature>
<comment type="subcellular location">
    <subcellularLocation>
        <location evidence="1">Nucleus</location>
    </subcellularLocation>
</comment>
<keyword evidence="3" id="KW-0238">DNA-binding</keyword>
<evidence type="ECO:0000256" key="1">
    <source>
        <dbReference type="ARBA" id="ARBA00004123"/>
    </source>
</evidence>
<accession>A0A7J9AM87</accession>
<keyword evidence="8" id="KW-1185">Reference proteome</keyword>
<sequence>MRMMAHPFSKRCIGMYKKISELYTLCGGKILFIIFSPTGKPYLFGHPSVEYVAKRFLIPSQPLNETIHAPVKAYRKGRINLLVQDFNEDKKTIDISSTHALMEEDVPFAFPLRYGPN</sequence>
<dbReference type="GO" id="GO:0046983">
    <property type="term" value="F:protein dimerization activity"/>
    <property type="evidence" value="ECO:0007669"/>
    <property type="project" value="InterPro"/>
</dbReference>
<evidence type="ECO:0000259" key="6">
    <source>
        <dbReference type="PROSITE" id="PS50066"/>
    </source>
</evidence>
<evidence type="ECO:0000256" key="2">
    <source>
        <dbReference type="ARBA" id="ARBA00023015"/>
    </source>
</evidence>
<dbReference type="EMBL" id="JABEZV010000011">
    <property type="protein sequence ID" value="MBA0725113.1"/>
    <property type="molecule type" value="Genomic_DNA"/>
</dbReference>
<dbReference type="Proteomes" id="UP000593574">
    <property type="component" value="Unassembled WGS sequence"/>
</dbReference>
<dbReference type="AlphaFoldDB" id="A0A7J9AM87"/>
<dbReference type="GO" id="GO:0000978">
    <property type="term" value="F:RNA polymerase II cis-regulatory region sequence-specific DNA binding"/>
    <property type="evidence" value="ECO:0007669"/>
    <property type="project" value="TreeGrafter"/>
</dbReference>
<evidence type="ECO:0000256" key="4">
    <source>
        <dbReference type="ARBA" id="ARBA00023163"/>
    </source>
</evidence>
<dbReference type="GO" id="GO:0000981">
    <property type="term" value="F:DNA-binding transcription factor activity, RNA polymerase II-specific"/>
    <property type="evidence" value="ECO:0007669"/>
    <property type="project" value="TreeGrafter"/>
</dbReference>
<proteinExistence type="predicted"/>
<dbReference type="Pfam" id="PF00319">
    <property type="entry name" value="SRF-TF"/>
    <property type="match status" value="1"/>
</dbReference>
<reference evidence="7 8" key="1">
    <citation type="journal article" date="2019" name="Genome Biol. Evol.">
        <title>Insights into the evolution of the New World diploid cottons (Gossypium, subgenus Houzingenia) based on genome sequencing.</title>
        <authorList>
            <person name="Grover C.E."/>
            <person name="Arick M.A. 2nd"/>
            <person name="Thrash A."/>
            <person name="Conover J.L."/>
            <person name="Sanders W.S."/>
            <person name="Peterson D.G."/>
            <person name="Frelichowski J.E."/>
            <person name="Scheffler J.A."/>
            <person name="Scheffler B.E."/>
            <person name="Wendel J.F."/>
        </authorList>
    </citation>
    <scope>NUCLEOTIDE SEQUENCE [LARGE SCALE GENOMIC DNA]</scope>
    <source>
        <strain evidence="7">4</strain>
        <tissue evidence="7">Leaf</tissue>
    </source>
</reference>
<evidence type="ECO:0000256" key="5">
    <source>
        <dbReference type="ARBA" id="ARBA00023242"/>
    </source>
</evidence>
<evidence type="ECO:0000313" key="7">
    <source>
        <dbReference type="EMBL" id="MBA0725113.1"/>
    </source>
</evidence>
<evidence type="ECO:0000256" key="3">
    <source>
        <dbReference type="ARBA" id="ARBA00023125"/>
    </source>
</evidence>
<dbReference type="PRINTS" id="PR00404">
    <property type="entry name" value="MADSDOMAIN"/>
</dbReference>
<protein>
    <recommendedName>
        <fullName evidence="6">MADS-box domain-containing protein</fullName>
    </recommendedName>
</protein>
<dbReference type="PANTHER" id="PTHR11945:SF725">
    <property type="entry name" value="AGAMOUS-LIKE 58-RELATED"/>
    <property type="match status" value="1"/>
</dbReference>
<keyword evidence="4" id="KW-0804">Transcription</keyword>
<dbReference type="SUPFAM" id="SSF55455">
    <property type="entry name" value="SRF-like"/>
    <property type="match status" value="1"/>
</dbReference>
<comment type="caution">
    <text evidence="7">The sequence shown here is derived from an EMBL/GenBank/DDBJ whole genome shotgun (WGS) entry which is preliminary data.</text>
</comment>
<keyword evidence="5" id="KW-0539">Nucleus</keyword>
<dbReference type="InterPro" id="IPR036879">
    <property type="entry name" value="TF_MADSbox_sf"/>
</dbReference>
<dbReference type="GO" id="GO:0005634">
    <property type="term" value="C:nucleus"/>
    <property type="evidence" value="ECO:0007669"/>
    <property type="project" value="UniProtKB-SubCell"/>
</dbReference>
<gene>
    <name evidence="7" type="ORF">Golax_021722</name>
</gene>
<dbReference type="InterPro" id="IPR002100">
    <property type="entry name" value="TF_MADSbox"/>
</dbReference>
<name>A0A7J9AM87_9ROSI</name>
<evidence type="ECO:0000313" key="8">
    <source>
        <dbReference type="Proteomes" id="UP000593574"/>
    </source>
</evidence>
<keyword evidence="2" id="KW-0805">Transcription regulation</keyword>
<dbReference type="PANTHER" id="PTHR11945">
    <property type="entry name" value="MADS BOX PROTEIN"/>
    <property type="match status" value="1"/>
</dbReference>
<dbReference type="PROSITE" id="PS50066">
    <property type="entry name" value="MADS_BOX_2"/>
    <property type="match status" value="1"/>
</dbReference>